<keyword evidence="2" id="KW-1185">Reference proteome</keyword>
<protein>
    <submittedName>
        <fullName evidence="1">Phosphoethanolamine/phosphocholine phosphatase 1</fullName>
    </submittedName>
</protein>
<comment type="caution">
    <text evidence="1">The sequence shown here is derived from an EMBL/GenBank/DDBJ whole genome shotgun (WGS) entry which is preliminary data.</text>
</comment>
<dbReference type="EMBL" id="JACASF010000019">
    <property type="protein sequence ID" value="KAF6416754.1"/>
    <property type="molecule type" value="Genomic_DNA"/>
</dbReference>
<dbReference type="AlphaFoldDB" id="A0A7J8D0K2"/>
<dbReference type="Proteomes" id="UP000550707">
    <property type="component" value="Unassembled WGS sequence"/>
</dbReference>
<gene>
    <name evidence="1" type="ORF">HJG59_014176</name>
</gene>
<evidence type="ECO:0000313" key="1">
    <source>
        <dbReference type="EMBL" id="KAF6416754.1"/>
    </source>
</evidence>
<sequence length="137" mass="14989">MSGCFPVAGLRCLSRVCRGLAWEAPTSLSPIASAARLLRTLARTPPADTVLPGNWSWMCQRLWPRPANLLSPSLRSRKNLFASNCARTEMKLSADSPRPRSCFTYRDPTLHPFSCLPYAAQPASNPRGKKAGGNVAY</sequence>
<proteinExistence type="predicted"/>
<organism evidence="1 2">
    <name type="scientific">Molossus molossus</name>
    <name type="common">Pallas' mastiff bat</name>
    <name type="synonym">Vespertilio molossus</name>
    <dbReference type="NCBI Taxonomy" id="27622"/>
    <lineage>
        <taxon>Eukaryota</taxon>
        <taxon>Metazoa</taxon>
        <taxon>Chordata</taxon>
        <taxon>Craniata</taxon>
        <taxon>Vertebrata</taxon>
        <taxon>Euteleostomi</taxon>
        <taxon>Mammalia</taxon>
        <taxon>Eutheria</taxon>
        <taxon>Laurasiatheria</taxon>
        <taxon>Chiroptera</taxon>
        <taxon>Yangochiroptera</taxon>
        <taxon>Molossidae</taxon>
        <taxon>Molossus</taxon>
    </lineage>
</organism>
<accession>A0A7J8D0K2</accession>
<reference evidence="1 2" key="1">
    <citation type="journal article" date="2020" name="Nature">
        <title>Six reference-quality genomes reveal evolution of bat adaptations.</title>
        <authorList>
            <person name="Jebb D."/>
            <person name="Huang Z."/>
            <person name="Pippel M."/>
            <person name="Hughes G.M."/>
            <person name="Lavrichenko K."/>
            <person name="Devanna P."/>
            <person name="Winkler S."/>
            <person name="Jermiin L.S."/>
            <person name="Skirmuntt E.C."/>
            <person name="Katzourakis A."/>
            <person name="Burkitt-Gray L."/>
            <person name="Ray D.A."/>
            <person name="Sullivan K.A.M."/>
            <person name="Roscito J.G."/>
            <person name="Kirilenko B.M."/>
            <person name="Davalos L.M."/>
            <person name="Corthals A.P."/>
            <person name="Power M.L."/>
            <person name="Jones G."/>
            <person name="Ransome R.D."/>
            <person name="Dechmann D.K.N."/>
            <person name="Locatelli A.G."/>
            <person name="Puechmaille S.J."/>
            <person name="Fedrigo O."/>
            <person name="Jarvis E.D."/>
            <person name="Hiller M."/>
            <person name="Vernes S.C."/>
            <person name="Myers E.W."/>
            <person name="Teeling E.C."/>
        </authorList>
    </citation>
    <scope>NUCLEOTIDE SEQUENCE [LARGE SCALE GENOMIC DNA]</scope>
    <source>
        <strain evidence="1">MMolMol1</strain>
        <tissue evidence="1">Muscle</tissue>
    </source>
</reference>
<name>A0A7J8D0K2_MOLMO</name>
<evidence type="ECO:0000313" key="2">
    <source>
        <dbReference type="Proteomes" id="UP000550707"/>
    </source>
</evidence>